<evidence type="ECO:0000256" key="3">
    <source>
        <dbReference type="ARBA" id="ARBA00022827"/>
    </source>
</evidence>
<organism evidence="7 8">
    <name type="scientific">Hibiscus sabdariffa</name>
    <name type="common">roselle</name>
    <dbReference type="NCBI Taxonomy" id="183260"/>
    <lineage>
        <taxon>Eukaryota</taxon>
        <taxon>Viridiplantae</taxon>
        <taxon>Streptophyta</taxon>
        <taxon>Embryophyta</taxon>
        <taxon>Tracheophyta</taxon>
        <taxon>Spermatophyta</taxon>
        <taxon>Magnoliopsida</taxon>
        <taxon>eudicotyledons</taxon>
        <taxon>Gunneridae</taxon>
        <taxon>Pentapetalae</taxon>
        <taxon>rosids</taxon>
        <taxon>malvids</taxon>
        <taxon>Malvales</taxon>
        <taxon>Malvaceae</taxon>
        <taxon>Malvoideae</taxon>
        <taxon>Hibiscus</taxon>
    </lineage>
</organism>
<evidence type="ECO:0000259" key="6">
    <source>
        <dbReference type="Pfam" id="PF07156"/>
    </source>
</evidence>
<keyword evidence="3" id="KW-0274">FAD</keyword>
<accession>A0ABR2SXJ4</accession>
<evidence type="ECO:0000313" key="8">
    <source>
        <dbReference type="Proteomes" id="UP001396334"/>
    </source>
</evidence>
<evidence type="ECO:0000256" key="1">
    <source>
        <dbReference type="ARBA" id="ARBA00001974"/>
    </source>
</evidence>
<keyword evidence="2" id="KW-0285">Flavoprotein</keyword>
<dbReference type="Proteomes" id="UP001396334">
    <property type="component" value="Unassembled WGS sequence"/>
</dbReference>
<dbReference type="InterPro" id="IPR010795">
    <property type="entry name" value="Prenylcys_lyase"/>
</dbReference>
<comment type="caution">
    <text evidence="7">The sequence shown here is derived from an EMBL/GenBank/DDBJ whole genome shotgun (WGS) entry which is preliminary data.</text>
</comment>
<feature type="domain" description="Prenylcysteine lyase" evidence="6">
    <location>
        <begin position="2"/>
        <end position="190"/>
    </location>
</feature>
<gene>
    <name evidence="7" type="ORF">V6N11_031311</name>
</gene>
<dbReference type="InterPro" id="IPR017046">
    <property type="entry name" value="Prenylcysteine_Oxase1"/>
</dbReference>
<proteinExistence type="predicted"/>
<evidence type="ECO:0000256" key="5">
    <source>
        <dbReference type="ARBA" id="ARBA00023180"/>
    </source>
</evidence>
<name>A0ABR2SXJ4_9ROSI</name>
<sequence>MIEKFVTILTRINYGQSVSVCQLARTVSLAEYEGGLWAIKGGNYHMVAGLIKSSNISLHINEEIEFISYLGEYYEFHSTKGNSYSCDATVVATPLDEVNIQFTPSVSIHARKLQHTHATFVRGILIQTYFGLCTAEEIPEAVDTLEDPDIPFSSISVLKQHGENDVTYKVLSRESMTDALMDALMQCIDASSQQCNKTVFNTCYSLLFKFTGSDSNKGILVEQEGHKRKLNDIFSFFQETRSIVMHTRIVSYSSLMGACNNARIFDPGGTFIVKATMTKIVQQWMGEEFQRIEYLRTSTRHKKIAYARHDFISLSTSENKLKAFLQSSSYRVEDVTVLLV</sequence>
<protein>
    <recommendedName>
        <fullName evidence="6">Prenylcysteine lyase domain-containing protein</fullName>
    </recommendedName>
</protein>
<reference evidence="7 8" key="1">
    <citation type="journal article" date="2024" name="G3 (Bethesda)">
        <title>Genome assembly of Hibiscus sabdariffa L. provides insights into metabolisms of medicinal natural products.</title>
        <authorList>
            <person name="Kim T."/>
        </authorList>
    </citation>
    <scope>NUCLEOTIDE SEQUENCE [LARGE SCALE GENOMIC DNA]</scope>
    <source>
        <strain evidence="7">TK-2024</strain>
        <tissue evidence="7">Old leaves</tissue>
    </source>
</reference>
<dbReference type="Pfam" id="PF07156">
    <property type="entry name" value="Prenylcys_lyase"/>
    <property type="match status" value="1"/>
</dbReference>
<dbReference type="PANTHER" id="PTHR15944:SF0">
    <property type="entry name" value="PRENYLCYSTEINE LYASE DOMAIN-CONTAINING PROTEIN"/>
    <property type="match status" value="1"/>
</dbReference>
<evidence type="ECO:0000256" key="2">
    <source>
        <dbReference type="ARBA" id="ARBA00022630"/>
    </source>
</evidence>
<keyword evidence="4" id="KW-0560">Oxidoreductase</keyword>
<evidence type="ECO:0000256" key="4">
    <source>
        <dbReference type="ARBA" id="ARBA00023002"/>
    </source>
</evidence>
<keyword evidence="8" id="KW-1185">Reference proteome</keyword>
<evidence type="ECO:0000313" key="7">
    <source>
        <dbReference type="EMBL" id="KAK9029867.1"/>
    </source>
</evidence>
<comment type="cofactor">
    <cofactor evidence="1">
        <name>FAD</name>
        <dbReference type="ChEBI" id="CHEBI:57692"/>
    </cofactor>
</comment>
<dbReference type="PANTHER" id="PTHR15944">
    <property type="entry name" value="FARNESYLCYSTEINE LYASE"/>
    <property type="match status" value="1"/>
</dbReference>
<keyword evidence="5" id="KW-0325">Glycoprotein</keyword>
<dbReference type="EMBL" id="JBBPBN010000010">
    <property type="protein sequence ID" value="KAK9029867.1"/>
    <property type="molecule type" value="Genomic_DNA"/>
</dbReference>